<gene>
    <name evidence="3" type="ORF">GCK32_011621</name>
</gene>
<comment type="caution">
    <text evidence="3">The sequence shown here is derived from an EMBL/GenBank/DDBJ whole genome shotgun (WGS) entry which is preliminary data.</text>
</comment>
<evidence type="ECO:0000313" key="3">
    <source>
        <dbReference type="EMBL" id="KAK5969105.1"/>
    </source>
</evidence>
<sequence length="67" mass="7340">MKALTLLILTALICTASTQWGRGGSRGGPGGRENRPWPLGGATAWTTDWSRSWTTPYTPTSTYWSRP</sequence>
<organism evidence="3 4">
    <name type="scientific">Trichostrongylus colubriformis</name>
    <name type="common">Black scour worm</name>
    <dbReference type="NCBI Taxonomy" id="6319"/>
    <lineage>
        <taxon>Eukaryota</taxon>
        <taxon>Metazoa</taxon>
        <taxon>Ecdysozoa</taxon>
        <taxon>Nematoda</taxon>
        <taxon>Chromadorea</taxon>
        <taxon>Rhabditida</taxon>
        <taxon>Rhabditina</taxon>
        <taxon>Rhabditomorpha</taxon>
        <taxon>Strongyloidea</taxon>
        <taxon>Trichostrongylidae</taxon>
        <taxon>Trichostrongylus</taxon>
    </lineage>
</organism>
<name>A0AAN8EXT4_TRICO</name>
<dbReference type="EMBL" id="WIXE01020598">
    <property type="protein sequence ID" value="KAK5969105.1"/>
    <property type="molecule type" value="Genomic_DNA"/>
</dbReference>
<feature type="compositionally biased region" description="Gly residues" evidence="1">
    <location>
        <begin position="21"/>
        <end position="31"/>
    </location>
</feature>
<feature type="chain" id="PRO_5042878815" evidence="2">
    <location>
        <begin position="19"/>
        <end position="67"/>
    </location>
</feature>
<proteinExistence type="predicted"/>
<evidence type="ECO:0000256" key="2">
    <source>
        <dbReference type="SAM" id="SignalP"/>
    </source>
</evidence>
<protein>
    <submittedName>
        <fullName evidence="3">Uncharacterized protein</fullName>
    </submittedName>
</protein>
<evidence type="ECO:0000256" key="1">
    <source>
        <dbReference type="SAM" id="MobiDB-lite"/>
    </source>
</evidence>
<keyword evidence="2" id="KW-0732">Signal</keyword>
<evidence type="ECO:0000313" key="4">
    <source>
        <dbReference type="Proteomes" id="UP001331761"/>
    </source>
</evidence>
<feature type="region of interest" description="Disordered" evidence="1">
    <location>
        <begin position="20"/>
        <end position="40"/>
    </location>
</feature>
<accession>A0AAN8EXT4</accession>
<feature type="signal peptide" evidence="2">
    <location>
        <begin position="1"/>
        <end position="18"/>
    </location>
</feature>
<reference evidence="3 4" key="1">
    <citation type="submission" date="2019-10" db="EMBL/GenBank/DDBJ databases">
        <title>Assembly and Annotation for the nematode Trichostrongylus colubriformis.</title>
        <authorList>
            <person name="Martin J."/>
        </authorList>
    </citation>
    <scope>NUCLEOTIDE SEQUENCE [LARGE SCALE GENOMIC DNA]</scope>
    <source>
        <strain evidence="3">G859</strain>
        <tissue evidence="3">Whole worm</tissue>
    </source>
</reference>
<keyword evidence="4" id="KW-1185">Reference proteome</keyword>
<dbReference type="Proteomes" id="UP001331761">
    <property type="component" value="Unassembled WGS sequence"/>
</dbReference>
<dbReference type="AlphaFoldDB" id="A0AAN8EXT4"/>